<dbReference type="Pfam" id="PF00651">
    <property type="entry name" value="BTB"/>
    <property type="match status" value="1"/>
</dbReference>
<keyword evidence="4" id="KW-1185">Reference proteome</keyword>
<organism evidence="3 4">
    <name type="scientific">Adiantum capillus-veneris</name>
    <name type="common">Maidenhair fern</name>
    <dbReference type="NCBI Taxonomy" id="13818"/>
    <lineage>
        <taxon>Eukaryota</taxon>
        <taxon>Viridiplantae</taxon>
        <taxon>Streptophyta</taxon>
        <taxon>Embryophyta</taxon>
        <taxon>Tracheophyta</taxon>
        <taxon>Polypodiopsida</taxon>
        <taxon>Polypodiidae</taxon>
        <taxon>Polypodiales</taxon>
        <taxon>Pteridineae</taxon>
        <taxon>Pteridaceae</taxon>
        <taxon>Vittarioideae</taxon>
        <taxon>Adiantum</taxon>
    </lineage>
</organism>
<dbReference type="InterPro" id="IPR051481">
    <property type="entry name" value="BTB-POZ/Galectin-3-binding"/>
</dbReference>
<name>A0A9D4U618_ADICA</name>
<dbReference type="Proteomes" id="UP000886520">
    <property type="component" value="Chromosome 23"/>
</dbReference>
<evidence type="ECO:0000313" key="3">
    <source>
        <dbReference type="EMBL" id="KAI5061653.1"/>
    </source>
</evidence>
<protein>
    <recommendedName>
        <fullName evidence="2">BTB domain-containing protein</fullName>
    </recommendedName>
</protein>
<dbReference type="OrthoDB" id="6359943at2759"/>
<proteinExistence type="predicted"/>
<comment type="pathway">
    <text evidence="1">Protein modification; protein ubiquitination.</text>
</comment>
<comment type="caution">
    <text evidence="3">The sequence shown here is derived from an EMBL/GenBank/DDBJ whole genome shotgun (WGS) entry which is preliminary data.</text>
</comment>
<evidence type="ECO:0000259" key="2">
    <source>
        <dbReference type="PROSITE" id="PS50097"/>
    </source>
</evidence>
<dbReference type="PANTHER" id="PTHR24410:SF23">
    <property type="entry name" value="BTB DOMAIN-CONTAINING PROTEIN-RELATED"/>
    <property type="match status" value="1"/>
</dbReference>
<accession>A0A9D4U618</accession>
<dbReference type="PANTHER" id="PTHR24410">
    <property type="entry name" value="HL07962P-RELATED"/>
    <property type="match status" value="1"/>
</dbReference>
<dbReference type="Gene3D" id="3.30.710.10">
    <property type="entry name" value="Potassium Channel Kv1.1, Chain A"/>
    <property type="match status" value="1"/>
</dbReference>
<dbReference type="EMBL" id="JABFUD020000023">
    <property type="protein sequence ID" value="KAI5061653.1"/>
    <property type="molecule type" value="Genomic_DNA"/>
</dbReference>
<dbReference type="CDD" id="cd18186">
    <property type="entry name" value="BTB_POZ_ZBTB_KLHL-like"/>
    <property type="match status" value="1"/>
</dbReference>
<dbReference type="AlphaFoldDB" id="A0A9D4U618"/>
<gene>
    <name evidence="3" type="ORF">GOP47_0024158</name>
</gene>
<dbReference type="PROSITE" id="PS50097">
    <property type="entry name" value="BTB"/>
    <property type="match status" value="1"/>
</dbReference>
<evidence type="ECO:0000256" key="1">
    <source>
        <dbReference type="ARBA" id="ARBA00004906"/>
    </source>
</evidence>
<reference evidence="3" key="1">
    <citation type="submission" date="2021-01" db="EMBL/GenBank/DDBJ databases">
        <title>Adiantum capillus-veneris genome.</title>
        <authorList>
            <person name="Fang Y."/>
            <person name="Liao Q."/>
        </authorList>
    </citation>
    <scope>NUCLEOTIDE SEQUENCE</scope>
    <source>
        <strain evidence="3">H3</strain>
        <tissue evidence="3">Leaf</tissue>
    </source>
</reference>
<dbReference type="InterPro" id="IPR000210">
    <property type="entry name" value="BTB/POZ_dom"/>
</dbReference>
<dbReference type="SUPFAM" id="SSF54695">
    <property type="entry name" value="POZ domain"/>
    <property type="match status" value="1"/>
</dbReference>
<dbReference type="SMART" id="SM00225">
    <property type="entry name" value="BTB"/>
    <property type="match status" value="1"/>
</dbReference>
<feature type="domain" description="BTB" evidence="2">
    <location>
        <begin position="42"/>
        <end position="110"/>
    </location>
</feature>
<evidence type="ECO:0000313" key="4">
    <source>
        <dbReference type="Proteomes" id="UP000886520"/>
    </source>
</evidence>
<dbReference type="InterPro" id="IPR011333">
    <property type="entry name" value="SKP1/BTB/POZ_sf"/>
</dbReference>
<sequence>MSGCALGYDQPPCKKLRLEAEEGGETLLIRRLGGMLNNPLLSDLCLLCKDGVKVHACRMLLMASSDVFRQMLSNGMAESSMFNSRLPEISSSALLPTLEYLYTGAITQHEMDLGTAFGVFHVATFFNLPTLEARIKLLFPILIADGSEYPAILAQHLSTLEAYGLTHLLDDVVGGIELCLRCHCCAAHPSTFLRHLSTQGMLSLADFLRSKNEHATVFSFMEYICVRSLLIWGASHISREAVDFFEKKPKQVDCYQQKRSSMQRMYRSS</sequence>